<dbReference type="AlphaFoldDB" id="A0A4S2MR44"/>
<accession>A0A4S2MR44</accession>
<proteinExistence type="predicted"/>
<protein>
    <submittedName>
        <fullName evidence="1">Uncharacterized protein</fullName>
    </submittedName>
</protein>
<keyword evidence="2" id="KW-1185">Reference proteome</keyword>
<dbReference type="EMBL" id="ML220156">
    <property type="protein sequence ID" value="TGZ77258.1"/>
    <property type="molecule type" value="Genomic_DNA"/>
</dbReference>
<name>A0A4S2MR44_9PEZI</name>
<organism evidence="1 2">
    <name type="scientific">Ascodesmis nigricans</name>
    <dbReference type="NCBI Taxonomy" id="341454"/>
    <lineage>
        <taxon>Eukaryota</taxon>
        <taxon>Fungi</taxon>
        <taxon>Dikarya</taxon>
        <taxon>Ascomycota</taxon>
        <taxon>Pezizomycotina</taxon>
        <taxon>Pezizomycetes</taxon>
        <taxon>Pezizales</taxon>
        <taxon>Ascodesmidaceae</taxon>
        <taxon>Ascodesmis</taxon>
    </lineage>
</organism>
<reference evidence="1 2" key="1">
    <citation type="submission" date="2019-04" db="EMBL/GenBank/DDBJ databases">
        <title>Comparative genomics and transcriptomics to analyze fruiting body development in filamentous ascomycetes.</title>
        <authorList>
            <consortium name="DOE Joint Genome Institute"/>
            <person name="Lutkenhaus R."/>
            <person name="Traeger S."/>
            <person name="Breuer J."/>
            <person name="Kuo A."/>
            <person name="Lipzen A."/>
            <person name="Pangilinan J."/>
            <person name="Dilworth D."/>
            <person name="Sandor L."/>
            <person name="Poggeler S."/>
            <person name="Barry K."/>
            <person name="Grigoriev I.V."/>
            <person name="Nowrousian M."/>
        </authorList>
    </citation>
    <scope>NUCLEOTIDE SEQUENCE [LARGE SCALE GENOMIC DNA]</scope>
    <source>
        <strain evidence="1 2">CBS 389.68</strain>
    </source>
</reference>
<evidence type="ECO:0000313" key="1">
    <source>
        <dbReference type="EMBL" id="TGZ77258.1"/>
    </source>
</evidence>
<gene>
    <name evidence="1" type="ORF">EX30DRAFT_344262</name>
</gene>
<evidence type="ECO:0000313" key="2">
    <source>
        <dbReference type="Proteomes" id="UP000298138"/>
    </source>
</evidence>
<dbReference type="Proteomes" id="UP000298138">
    <property type="component" value="Unassembled WGS sequence"/>
</dbReference>
<dbReference type="InParanoid" id="A0A4S2MR44"/>
<sequence length="87" mass="9782">MISTITTYRISCISLALGHLHAHEITHQLHVLFSEFFTILKSGYFWHGDEKLREMNPPKLISCSPFPYKPAHSDSRAHGMTSPTGSA</sequence>